<reference evidence="6 7" key="1">
    <citation type="submission" date="2019-03" db="EMBL/GenBank/DDBJ databases">
        <title>Genomic Encyclopedia of Type Strains, Phase IV (KMG-IV): sequencing the most valuable type-strain genomes for metagenomic binning, comparative biology and taxonomic classification.</title>
        <authorList>
            <person name="Goeker M."/>
        </authorList>
    </citation>
    <scope>NUCLEOTIDE SEQUENCE [LARGE SCALE GENOMIC DNA]</scope>
    <source>
        <strain evidence="6 7">DSM 19377</strain>
    </source>
</reference>
<evidence type="ECO:0000256" key="4">
    <source>
        <dbReference type="ARBA" id="ARBA00023163"/>
    </source>
</evidence>
<dbReference type="RefSeq" id="WP_132744049.1">
    <property type="nucleotide sequence ID" value="NZ_SLXK01000004.1"/>
</dbReference>
<proteinExistence type="predicted"/>
<dbReference type="SUPFAM" id="SSF46785">
    <property type="entry name" value="Winged helix' DNA-binding domain"/>
    <property type="match status" value="1"/>
</dbReference>
<dbReference type="InterPro" id="IPR000524">
    <property type="entry name" value="Tscrpt_reg_HTH_GntR"/>
</dbReference>
<dbReference type="PRINTS" id="PR00035">
    <property type="entry name" value="HTHGNTR"/>
</dbReference>
<evidence type="ECO:0000259" key="5">
    <source>
        <dbReference type="PROSITE" id="PS50949"/>
    </source>
</evidence>
<keyword evidence="4" id="KW-0804">Transcription</keyword>
<name>A0A4R2PAB3_9BACL</name>
<evidence type="ECO:0000313" key="6">
    <source>
        <dbReference type="EMBL" id="TCP30835.1"/>
    </source>
</evidence>
<dbReference type="InterPro" id="IPR036390">
    <property type="entry name" value="WH_DNA-bd_sf"/>
</dbReference>
<dbReference type="PANTHER" id="PTHR30146:SF95">
    <property type="entry name" value="RIBOSE OPERON REPRESSOR"/>
    <property type="match status" value="1"/>
</dbReference>
<dbReference type="GO" id="GO:0000976">
    <property type="term" value="F:transcription cis-regulatory region binding"/>
    <property type="evidence" value="ECO:0007669"/>
    <property type="project" value="TreeGrafter"/>
</dbReference>
<protein>
    <submittedName>
        <fullName evidence="6">DNA-binding LacI/PurR family transcriptional regulator</fullName>
    </submittedName>
</protein>
<keyword evidence="2" id="KW-0805">Transcription regulation</keyword>
<dbReference type="Gene3D" id="1.10.10.10">
    <property type="entry name" value="Winged helix-like DNA-binding domain superfamily/Winged helix DNA-binding domain"/>
    <property type="match status" value="1"/>
</dbReference>
<sequence length="367" mass="41199">MKALYLQVYQSLKKDIIDGKYTAGDRVPSEKELSDFFRVSRITSKKALGKLVEDGIVYRQRGKGTFVADNWGAKDEESVGKKPVFGLIVTNFDDSYGSKLLSSIENASDEKCFIILKRSLGSPDREEKIIKELLDLGVDGLIIYPAQAEHFSSEILKMVVNRFPLVLIDRYFKGVAAASVSTDNAGAAKKGIEFLFDLGHEQIGVLSPRAMETTTIEERFGGIVQAYAERNVIANRELWCTEIKSTLPSPKATIEEDIETIIRHLKKKPKITALFTLEYNIALLAKRAVKQLGLRVPEDMSILCFDGPENDMMGWNFTRLQQDEDTMGRVAITRLLDMNDGKFSIKKERFSAALIEGDSTLRLIRNN</sequence>
<dbReference type="InterPro" id="IPR036388">
    <property type="entry name" value="WH-like_DNA-bd_sf"/>
</dbReference>
<dbReference type="SUPFAM" id="SSF53822">
    <property type="entry name" value="Periplasmic binding protein-like I"/>
    <property type="match status" value="1"/>
</dbReference>
<dbReference type="AlphaFoldDB" id="A0A4R2PAB3"/>
<dbReference type="Gene3D" id="3.40.50.2300">
    <property type="match status" value="2"/>
</dbReference>
<dbReference type="SMART" id="SM00345">
    <property type="entry name" value="HTH_GNTR"/>
    <property type="match status" value="1"/>
</dbReference>
<dbReference type="CDD" id="cd06267">
    <property type="entry name" value="PBP1_LacI_sugar_binding-like"/>
    <property type="match status" value="1"/>
</dbReference>
<dbReference type="GO" id="GO:0003700">
    <property type="term" value="F:DNA-binding transcription factor activity"/>
    <property type="evidence" value="ECO:0007669"/>
    <property type="project" value="InterPro"/>
</dbReference>
<dbReference type="PROSITE" id="PS50949">
    <property type="entry name" value="HTH_GNTR"/>
    <property type="match status" value="1"/>
</dbReference>
<evidence type="ECO:0000256" key="2">
    <source>
        <dbReference type="ARBA" id="ARBA00023015"/>
    </source>
</evidence>
<feature type="domain" description="HTH gntR-type" evidence="5">
    <location>
        <begin position="2"/>
        <end position="70"/>
    </location>
</feature>
<evidence type="ECO:0000256" key="3">
    <source>
        <dbReference type="ARBA" id="ARBA00023125"/>
    </source>
</evidence>
<keyword evidence="1" id="KW-0678">Repressor</keyword>
<dbReference type="EMBL" id="SLXK01000004">
    <property type="protein sequence ID" value="TCP30835.1"/>
    <property type="molecule type" value="Genomic_DNA"/>
</dbReference>
<evidence type="ECO:0000313" key="7">
    <source>
        <dbReference type="Proteomes" id="UP000295416"/>
    </source>
</evidence>
<keyword evidence="3 6" id="KW-0238">DNA-binding</keyword>
<dbReference type="InterPro" id="IPR046335">
    <property type="entry name" value="LacI/GalR-like_sensor"/>
</dbReference>
<organism evidence="6 7">
    <name type="scientific">Scopulibacillus darangshiensis</name>
    <dbReference type="NCBI Taxonomy" id="442528"/>
    <lineage>
        <taxon>Bacteria</taxon>
        <taxon>Bacillati</taxon>
        <taxon>Bacillota</taxon>
        <taxon>Bacilli</taxon>
        <taxon>Bacillales</taxon>
        <taxon>Sporolactobacillaceae</taxon>
        <taxon>Scopulibacillus</taxon>
    </lineage>
</organism>
<evidence type="ECO:0000256" key="1">
    <source>
        <dbReference type="ARBA" id="ARBA00022491"/>
    </source>
</evidence>
<dbReference type="FunFam" id="1.10.10.10:FF:000079">
    <property type="entry name" value="GntR family transcriptional regulator"/>
    <property type="match status" value="1"/>
</dbReference>
<comment type="caution">
    <text evidence="6">The sequence shown here is derived from an EMBL/GenBank/DDBJ whole genome shotgun (WGS) entry which is preliminary data.</text>
</comment>
<gene>
    <name evidence="6" type="ORF">EV207_10414</name>
</gene>
<dbReference type="Pfam" id="PF00392">
    <property type="entry name" value="GntR"/>
    <property type="match status" value="1"/>
</dbReference>
<dbReference type="OrthoDB" id="9808770at2"/>
<accession>A0A4R2PAB3</accession>
<dbReference type="PANTHER" id="PTHR30146">
    <property type="entry name" value="LACI-RELATED TRANSCRIPTIONAL REPRESSOR"/>
    <property type="match status" value="1"/>
</dbReference>
<keyword evidence="7" id="KW-1185">Reference proteome</keyword>
<dbReference type="Proteomes" id="UP000295416">
    <property type="component" value="Unassembled WGS sequence"/>
</dbReference>
<dbReference type="CDD" id="cd07377">
    <property type="entry name" value="WHTH_GntR"/>
    <property type="match status" value="1"/>
</dbReference>
<dbReference type="InterPro" id="IPR028082">
    <property type="entry name" value="Peripla_BP_I"/>
</dbReference>
<dbReference type="Pfam" id="PF13377">
    <property type="entry name" value="Peripla_BP_3"/>
    <property type="match status" value="1"/>
</dbReference>